<protein>
    <submittedName>
        <fullName evidence="1">Uncharacterized protein</fullName>
    </submittedName>
</protein>
<organism evidence="1 2">
    <name type="scientific">Armillaria solidipes</name>
    <dbReference type="NCBI Taxonomy" id="1076256"/>
    <lineage>
        <taxon>Eukaryota</taxon>
        <taxon>Fungi</taxon>
        <taxon>Dikarya</taxon>
        <taxon>Basidiomycota</taxon>
        <taxon>Agaricomycotina</taxon>
        <taxon>Agaricomycetes</taxon>
        <taxon>Agaricomycetidae</taxon>
        <taxon>Agaricales</taxon>
        <taxon>Marasmiineae</taxon>
        <taxon>Physalacriaceae</taxon>
        <taxon>Armillaria</taxon>
    </lineage>
</organism>
<name>A0A2H3AM55_9AGAR</name>
<reference evidence="2" key="1">
    <citation type="journal article" date="2017" name="Nat. Ecol. Evol.">
        <title>Genome expansion and lineage-specific genetic innovations in the forest pathogenic fungi Armillaria.</title>
        <authorList>
            <person name="Sipos G."/>
            <person name="Prasanna A.N."/>
            <person name="Walter M.C."/>
            <person name="O'Connor E."/>
            <person name="Balint B."/>
            <person name="Krizsan K."/>
            <person name="Kiss B."/>
            <person name="Hess J."/>
            <person name="Varga T."/>
            <person name="Slot J."/>
            <person name="Riley R."/>
            <person name="Boka B."/>
            <person name="Rigling D."/>
            <person name="Barry K."/>
            <person name="Lee J."/>
            <person name="Mihaltcheva S."/>
            <person name="LaButti K."/>
            <person name="Lipzen A."/>
            <person name="Waldron R."/>
            <person name="Moloney N.M."/>
            <person name="Sperisen C."/>
            <person name="Kredics L."/>
            <person name="Vagvoelgyi C."/>
            <person name="Patrignani A."/>
            <person name="Fitzpatrick D."/>
            <person name="Nagy I."/>
            <person name="Doyle S."/>
            <person name="Anderson J.B."/>
            <person name="Grigoriev I.V."/>
            <person name="Gueldener U."/>
            <person name="Muensterkoetter M."/>
            <person name="Nagy L.G."/>
        </authorList>
    </citation>
    <scope>NUCLEOTIDE SEQUENCE [LARGE SCALE GENOMIC DNA]</scope>
    <source>
        <strain evidence="2">28-4</strain>
    </source>
</reference>
<evidence type="ECO:0000313" key="1">
    <source>
        <dbReference type="EMBL" id="PBK59949.1"/>
    </source>
</evidence>
<dbReference type="AlphaFoldDB" id="A0A2H3AM55"/>
<sequence>MDYALLDKPRSDRYLDHGVDVRINNLVKQVTEVLSKSNVSDLRDLSGEEAQCTLDFLQDLLDVPGISTISMRTLLKTSLRLTRTHDCVPRCLMLRGFKKTGDYPFALGHFGEL</sequence>
<dbReference type="EMBL" id="KZ293494">
    <property type="protein sequence ID" value="PBK59949.1"/>
    <property type="molecule type" value="Genomic_DNA"/>
</dbReference>
<gene>
    <name evidence="1" type="ORF">ARMSODRAFT_764838</name>
</gene>
<evidence type="ECO:0000313" key="2">
    <source>
        <dbReference type="Proteomes" id="UP000218334"/>
    </source>
</evidence>
<dbReference type="Proteomes" id="UP000218334">
    <property type="component" value="Unassembled WGS sequence"/>
</dbReference>
<proteinExistence type="predicted"/>
<keyword evidence="2" id="KW-1185">Reference proteome</keyword>
<accession>A0A2H3AM55</accession>